<dbReference type="SUPFAM" id="SSF48452">
    <property type="entry name" value="TPR-like"/>
    <property type="match status" value="1"/>
</dbReference>
<protein>
    <recommendedName>
        <fullName evidence="4">Tetratricopeptide repeat protein</fullName>
    </recommendedName>
</protein>
<evidence type="ECO:0008006" key="4">
    <source>
        <dbReference type="Google" id="ProtNLM"/>
    </source>
</evidence>
<dbReference type="InterPro" id="IPR011990">
    <property type="entry name" value="TPR-like_helical_dom_sf"/>
</dbReference>
<evidence type="ECO:0000256" key="1">
    <source>
        <dbReference type="SAM" id="Phobius"/>
    </source>
</evidence>
<keyword evidence="3" id="KW-1185">Reference proteome</keyword>
<dbReference type="Gene3D" id="1.25.40.10">
    <property type="entry name" value="Tetratricopeptide repeat domain"/>
    <property type="match status" value="1"/>
</dbReference>
<dbReference type="AlphaFoldDB" id="A0A5C8PMI6"/>
<evidence type="ECO:0000313" key="3">
    <source>
        <dbReference type="Proteomes" id="UP000321638"/>
    </source>
</evidence>
<sequence>MTEPAEKPHPVLERYYALDPERRRPARLIVALIAVLAGVLLLLLAVPRLFAAIELLDARSTAERAEVDGAKLTAAQLESTAGALQHALEWQDDADLAALLAAVRLVQATRADPPERATERLMQASDAAKRAVRLSPAHPTAWTLLAMAQQDLDPRQPLFHDALQRAIAVAPYDPRYRLQRVEMACRYWHQIDAPTRQLASAEIRILAARDLNALAALAKRSYGLQAVRDALANDAALLERFDAVYIALP</sequence>
<dbReference type="Proteomes" id="UP000321638">
    <property type="component" value="Unassembled WGS sequence"/>
</dbReference>
<keyword evidence="1" id="KW-0812">Transmembrane</keyword>
<reference evidence="2 3" key="1">
    <citation type="submission" date="2019-06" db="EMBL/GenBank/DDBJ databases">
        <title>New taxonomy in bacterial strain CC-CFT640, isolated from vineyard.</title>
        <authorList>
            <person name="Lin S.-Y."/>
            <person name="Tsai C.-F."/>
            <person name="Young C.-C."/>
        </authorList>
    </citation>
    <scope>NUCLEOTIDE SEQUENCE [LARGE SCALE GENOMIC DNA]</scope>
    <source>
        <strain evidence="2 3">CC-CFT640</strain>
    </source>
</reference>
<keyword evidence="1" id="KW-0472">Membrane</keyword>
<comment type="caution">
    <text evidence="2">The sequence shown here is derived from an EMBL/GenBank/DDBJ whole genome shotgun (WGS) entry which is preliminary data.</text>
</comment>
<evidence type="ECO:0000313" key="2">
    <source>
        <dbReference type="EMBL" id="TXL74840.1"/>
    </source>
</evidence>
<feature type="transmembrane region" description="Helical" evidence="1">
    <location>
        <begin position="28"/>
        <end position="50"/>
    </location>
</feature>
<name>A0A5C8PMI6_9HYPH</name>
<proteinExistence type="predicted"/>
<dbReference type="EMBL" id="VDUZ01000016">
    <property type="protein sequence ID" value="TXL74840.1"/>
    <property type="molecule type" value="Genomic_DNA"/>
</dbReference>
<accession>A0A5C8PMI6</accession>
<gene>
    <name evidence="2" type="ORF">FHP25_15625</name>
</gene>
<keyword evidence="1" id="KW-1133">Transmembrane helix</keyword>
<dbReference type="OrthoDB" id="9840304at2"/>
<organism evidence="2 3">
    <name type="scientific">Vineibacter terrae</name>
    <dbReference type="NCBI Taxonomy" id="2586908"/>
    <lineage>
        <taxon>Bacteria</taxon>
        <taxon>Pseudomonadati</taxon>
        <taxon>Pseudomonadota</taxon>
        <taxon>Alphaproteobacteria</taxon>
        <taxon>Hyphomicrobiales</taxon>
        <taxon>Vineibacter</taxon>
    </lineage>
</organism>
<dbReference type="RefSeq" id="WP_147847883.1">
    <property type="nucleotide sequence ID" value="NZ_VDUZ01000016.1"/>
</dbReference>